<feature type="transmembrane region" description="Helical" evidence="2">
    <location>
        <begin position="106"/>
        <end position="126"/>
    </location>
</feature>
<dbReference type="RefSeq" id="WP_276269091.1">
    <property type="nucleotide sequence ID" value="NZ_JARJLM010000676.1"/>
</dbReference>
<evidence type="ECO:0000313" key="5">
    <source>
        <dbReference type="EMBL" id="MDF3839357.1"/>
    </source>
</evidence>
<comment type="similarity">
    <text evidence="1">Belongs to the NAD(P)-dependent epimerase/dehydratase family. SDR39U1 subfamily.</text>
</comment>
<evidence type="ECO:0000313" key="6">
    <source>
        <dbReference type="Proteomes" id="UP001216674"/>
    </source>
</evidence>
<proteinExistence type="inferred from homology"/>
<dbReference type="SUPFAM" id="SSF51735">
    <property type="entry name" value="NAD(P)-binding Rossmann-fold domains"/>
    <property type="match status" value="1"/>
</dbReference>
<dbReference type="InterPro" id="IPR001509">
    <property type="entry name" value="Epimerase_deHydtase"/>
</dbReference>
<gene>
    <name evidence="5" type="ORF">P3W85_41435</name>
</gene>
<feature type="domain" description="DUF1731" evidence="4">
    <location>
        <begin position="448"/>
        <end position="494"/>
    </location>
</feature>
<dbReference type="Gene3D" id="3.40.50.720">
    <property type="entry name" value="NAD(P)-binding Rossmann-like Domain"/>
    <property type="match status" value="1"/>
</dbReference>
<evidence type="ECO:0000259" key="4">
    <source>
        <dbReference type="Pfam" id="PF08338"/>
    </source>
</evidence>
<comment type="caution">
    <text evidence="5">The sequence shown here is derived from an EMBL/GenBank/DDBJ whole genome shotgun (WGS) entry which is preliminary data.</text>
</comment>
<evidence type="ECO:0000256" key="1">
    <source>
        <dbReference type="ARBA" id="ARBA00009353"/>
    </source>
</evidence>
<keyword evidence="2" id="KW-1133">Transmembrane helix</keyword>
<dbReference type="PANTHER" id="PTHR11092">
    <property type="entry name" value="SUGAR NUCLEOTIDE EPIMERASE RELATED"/>
    <property type="match status" value="1"/>
</dbReference>
<dbReference type="InterPro" id="IPR010099">
    <property type="entry name" value="SDR39U1"/>
</dbReference>
<dbReference type="Proteomes" id="UP001216674">
    <property type="component" value="Unassembled WGS sequence"/>
</dbReference>
<dbReference type="NCBIfam" id="TIGR01777">
    <property type="entry name" value="yfcH"/>
    <property type="match status" value="1"/>
</dbReference>
<feature type="transmembrane region" description="Helical" evidence="2">
    <location>
        <begin position="6"/>
        <end position="29"/>
    </location>
</feature>
<feature type="domain" description="NAD-dependent epimerase/dehydratase" evidence="3">
    <location>
        <begin position="195"/>
        <end position="406"/>
    </location>
</feature>
<dbReference type="InterPro" id="IPR013549">
    <property type="entry name" value="DUF1731"/>
</dbReference>
<dbReference type="Pfam" id="PF01370">
    <property type="entry name" value="Epimerase"/>
    <property type="match status" value="1"/>
</dbReference>
<dbReference type="InterPro" id="IPR036291">
    <property type="entry name" value="NAD(P)-bd_dom_sf"/>
</dbReference>
<keyword evidence="2" id="KW-0472">Membrane</keyword>
<evidence type="ECO:0000259" key="3">
    <source>
        <dbReference type="Pfam" id="PF01370"/>
    </source>
</evidence>
<dbReference type="PANTHER" id="PTHR11092:SF0">
    <property type="entry name" value="EPIMERASE FAMILY PROTEIN SDR39U1"/>
    <property type="match status" value="1"/>
</dbReference>
<reference evidence="5 6" key="1">
    <citation type="submission" date="2023-03" db="EMBL/GenBank/DDBJ databases">
        <title>Draft assemblies of triclosan tolerant bacteria isolated from returned activated sludge.</title>
        <authorList>
            <person name="Van Hamelsveld S."/>
        </authorList>
    </citation>
    <scope>NUCLEOTIDE SEQUENCE [LARGE SCALE GENOMIC DNA]</scope>
    <source>
        <strain evidence="5 6">GW210010_S58</strain>
    </source>
</reference>
<keyword evidence="2" id="KW-0812">Transmembrane</keyword>
<sequence>MDPTSGTLHTVILNLLIVQGLMGAFDTVWHHELRCALPQQHNAAPELRLHAIRALLYGVLFGGLAWFAWGGAWLVPLWAIVGVEILLTLRDFVVEDQTRSLPPSERVTHTVLAINGGVIFGLLAWHSQAWWQLPAGLHFNPKGWQSWVLSVFALGVAASGVRDALASRALAARAGAAPSFDFAGSDPARRVQSFLLTGGTGFIGQALVRALLADGHRVTIWARNPRVAAQLFDGRAACVGSLAELDPSSRFDVVVNLAGAPILGSRWSAARKRGLVESRAGTTRALAAWLAAAAHRPRLLINGSAVGYYGIQADDDTRRCTEASAPQDIFVSQLCQQWEQAAHAVAALGIPLAVLRLGVVYGHQGALPAMLMPVRLGFGGPMGSGRQAQSWIHLDDVLGVIAWLCRGAAPATAGAVATYNLVAPEIPTQAGLVRTAAALLRRPAWMPTPAWPMRLALGEQATLLLDGLRVAPARLQQEGYDFRFPSLQLALEDLLGNGRAGS</sequence>
<keyword evidence="6" id="KW-1185">Reference proteome</keyword>
<accession>A0ABT6B3A1</accession>
<dbReference type="Pfam" id="PF08338">
    <property type="entry name" value="DUF1731"/>
    <property type="match status" value="1"/>
</dbReference>
<dbReference type="EMBL" id="JARJLM010000676">
    <property type="protein sequence ID" value="MDF3839357.1"/>
    <property type="molecule type" value="Genomic_DNA"/>
</dbReference>
<name>A0ABT6B3A1_9BURK</name>
<feature type="transmembrane region" description="Helical" evidence="2">
    <location>
        <begin position="75"/>
        <end position="94"/>
    </location>
</feature>
<organism evidence="5 6">
    <name type="scientific">Cupriavidus basilensis</name>
    <dbReference type="NCBI Taxonomy" id="68895"/>
    <lineage>
        <taxon>Bacteria</taxon>
        <taxon>Pseudomonadati</taxon>
        <taxon>Pseudomonadota</taxon>
        <taxon>Betaproteobacteria</taxon>
        <taxon>Burkholderiales</taxon>
        <taxon>Burkholderiaceae</taxon>
        <taxon>Cupriavidus</taxon>
    </lineage>
</organism>
<evidence type="ECO:0000256" key="2">
    <source>
        <dbReference type="SAM" id="Phobius"/>
    </source>
</evidence>
<protein>
    <submittedName>
        <fullName evidence="5">TIGR01777 family oxidoreductase</fullName>
    </submittedName>
</protein>